<evidence type="ECO:0000313" key="10">
    <source>
        <dbReference type="Proteomes" id="UP000265515"/>
    </source>
</evidence>
<feature type="domain" description="Expansin-like CBD" evidence="8">
    <location>
        <begin position="218"/>
        <end position="292"/>
    </location>
</feature>
<dbReference type="InterPro" id="IPR002963">
    <property type="entry name" value="Expansin"/>
</dbReference>
<keyword evidence="5" id="KW-0472">Membrane</keyword>
<evidence type="ECO:0000256" key="4">
    <source>
        <dbReference type="ARBA" id="ARBA00022729"/>
    </source>
</evidence>
<dbReference type="AlphaFoldDB" id="A0A388JV04"/>
<evidence type="ECO:0000313" key="9">
    <source>
        <dbReference type="EMBL" id="GBG61628.1"/>
    </source>
</evidence>
<keyword evidence="4" id="KW-0732">Signal</keyword>
<evidence type="ECO:0000256" key="5">
    <source>
        <dbReference type="ARBA" id="ARBA00023136"/>
    </source>
</evidence>
<dbReference type="OMA" id="FESGRAC"/>
<comment type="function">
    <text evidence="6">Causes loosening and extension of plant cell walls by disrupting non-covalent bonding between cellulose microfibrils and matrix glucans. No enzymatic activity has been found.</text>
</comment>
<dbReference type="Pfam" id="PF03330">
    <property type="entry name" value="DPBB_1"/>
    <property type="match status" value="1"/>
</dbReference>
<keyword evidence="3 6" id="KW-0964">Secreted</keyword>
<dbReference type="InterPro" id="IPR007117">
    <property type="entry name" value="Expansin_CBD"/>
</dbReference>
<dbReference type="EMBL" id="BFEA01000021">
    <property type="protein sequence ID" value="GBG61628.1"/>
    <property type="molecule type" value="Genomic_DNA"/>
</dbReference>
<dbReference type="InterPro" id="IPR007118">
    <property type="entry name" value="Expan_Lol_pI"/>
</dbReference>
<sequence>MEELFKLMRKVSMSAKGRRSLRGLGDGGASLSSLQSLKLPKVLLVITIWLALLSKAEFSARASLVSSLCNLFAGNPGLWQDGRATYYGSEAFGGDNEHNGACGYGTLSAAFVGHNYAAASPVIFESGRACGGCFEVQCRGNGYPCRAGTARVTVTDLCPPIPPNLRHCAGGKAHLDLGVRVFPIIADPRAGVVDIRFRTVPCGRFNAITFFIRGNVYGWLSLVVMGVPASGRVVGMEVKASGSTNWEALRHDYGAAYMRTGRPLRTPISVRLSIFGKLCRMTAMNCIPTGFKDRQKVSCSYRSG</sequence>
<keyword evidence="6" id="KW-0961">Cell wall biogenesis/degradation</keyword>
<dbReference type="PROSITE" id="PS50842">
    <property type="entry name" value="EXPANSIN_EG45"/>
    <property type="match status" value="1"/>
</dbReference>
<dbReference type="Proteomes" id="UP000265515">
    <property type="component" value="Unassembled WGS sequence"/>
</dbReference>
<evidence type="ECO:0000259" key="7">
    <source>
        <dbReference type="PROSITE" id="PS50842"/>
    </source>
</evidence>
<dbReference type="Gramene" id="GBG61628">
    <property type="protein sequence ID" value="GBG61628"/>
    <property type="gene ID" value="CBR_g22426"/>
</dbReference>
<dbReference type="InterPro" id="IPR007112">
    <property type="entry name" value="Expansin/allergen_DPBB_dom"/>
</dbReference>
<dbReference type="STRING" id="69332.A0A388JV04"/>
<dbReference type="GO" id="GO:0009664">
    <property type="term" value="P:plant-type cell wall organization"/>
    <property type="evidence" value="ECO:0007669"/>
    <property type="project" value="InterPro"/>
</dbReference>
<dbReference type="SUPFAM" id="SSF50685">
    <property type="entry name" value="Barwin-like endoglucanases"/>
    <property type="match status" value="1"/>
</dbReference>
<evidence type="ECO:0000256" key="3">
    <source>
        <dbReference type="ARBA" id="ARBA00022525"/>
    </source>
</evidence>
<reference evidence="9 10" key="1">
    <citation type="journal article" date="2018" name="Cell">
        <title>The Chara Genome: Secondary Complexity and Implications for Plant Terrestrialization.</title>
        <authorList>
            <person name="Nishiyama T."/>
            <person name="Sakayama H."/>
            <person name="Vries J.D."/>
            <person name="Buschmann H."/>
            <person name="Saint-Marcoux D."/>
            <person name="Ullrich K.K."/>
            <person name="Haas F.B."/>
            <person name="Vanderstraeten L."/>
            <person name="Becker D."/>
            <person name="Lang D."/>
            <person name="Vosolsobe S."/>
            <person name="Rombauts S."/>
            <person name="Wilhelmsson P.K.I."/>
            <person name="Janitza P."/>
            <person name="Kern R."/>
            <person name="Heyl A."/>
            <person name="Rumpler F."/>
            <person name="Villalobos L.I.A.C."/>
            <person name="Clay J.M."/>
            <person name="Skokan R."/>
            <person name="Toyoda A."/>
            <person name="Suzuki Y."/>
            <person name="Kagoshima H."/>
            <person name="Schijlen E."/>
            <person name="Tajeshwar N."/>
            <person name="Catarino B."/>
            <person name="Hetherington A.J."/>
            <person name="Saltykova A."/>
            <person name="Bonnot C."/>
            <person name="Breuninger H."/>
            <person name="Symeonidi A."/>
            <person name="Radhakrishnan G.V."/>
            <person name="Van Nieuwerburgh F."/>
            <person name="Deforce D."/>
            <person name="Chang C."/>
            <person name="Karol K.G."/>
            <person name="Hedrich R."/>
            <person name="Ulvskov P."/>
            <person name="Glockner G."/>
            <person name="Delwiche C.F."/>
            <person name="Petrasek J."/>
            <person name="Van de Peer Y."/>
            <person name="Friml J."/>
            <person name="Beilby M."/>
            <person name="Dolan L."/>
            <person name="Kohara Y."/>
            <person name="Sugano S."/>
            <person name="Fujiyama A."/>
            <person name="Delaux P.-M."/>
            <person name="Quint M."/>
            <person name="TheiBen G."/>
            <person name="Hagemann M."/>
            <person name="Harholt J."/>
            <person name="Dunand C."/>
            <person name="Zachgo S."/>
            <person name="Langdale J."/>
            <person name="Maumus F."/>
            <person name="Straeten D.V.D."/>
            <person name="Gould S.B."/>
            <person name="Rensing S.A."/>
        </authorList>
    </citation>
    <scope>NUCLEOTIDE SEQUENCE [LARGE SCALE GENOMIC DNA]</scope>
    <source>
        <strain evidence="9 10">S276</strain>
    </source>
</reference>
<comment type="similarity">
    <text evidence="1 6">Belongs to the expansin family. Expansin A subfamily.</text>
</comment>
<name>A0A388JV04_CHABU</name>
<dbReference type="Gene3D" id="2.60.40.760">
    <property type="entry name" value="Expansin, cellulose-binding-like domain"/>
    <property type="match status" value="1"/>
</dbReference>
<dbReference type="InterPro" id="IPR009009">
    <property type="entry name" value="RlpA-like_DPBB"/>
</dbReference>
<dbReference type="PANTHER" id="PTHR31867">
    <property type="entry name" value="EXPANSIN-A15"/>
    <property type="match status" value="1"/>
</dbReference>
<dbReference type="PRINTS" id="PR01225">
    <property type="entry name" value="EXPANSNFAMLY"/>
</dbReference>
<dbReference type="SMART" id="SM00837">
    <property type="entry name" value="DPBB_1"/>
    <property type="match status" value="1"/>
</dbReference>
<keyword evidence="10" id="KW-1185">Reference proteome</keyword>
<evidence type="ECO:0000256" key="6">
    <source>
        <dbReference type="RuleBase" id="RU365023"/>
    </source>
</evidence>
<dbReference type="OrthoDB" id="5823761at2759"/>
<proteinExistence type="inferred from homology"/>
<dbReference type="InterPro" id="IPR036749">
    <property type="entry name" value="Expansin_CBD_sf"/>
</dbReference>
<dbReference type="GO" id="GO:0005576">
    <property type="term" value="C:extracellular region"/>
    <property type="evidence" value="ECO:0007669"/>
    <property type="project" value="InterPro"/>
</dbReference>
<comment type="subcellular location">
    <subcellularLocation>
        <location evidence="6">Secreted</location>
        <location evidence="6">Cell wall</location>
    </subcellularLocation>
    <subcellularLocation>
        <location evidence="6">Membrane</location>
        <topology evidence="6">Peripheral membrane protein</topology>
    </subcellularLocation>
</comment>
<gene>
    <name evidence="9" type="ORF">CBR_g22426</name>
</gene>
<dbReference type="Gene3D" id="2.40.40.10">
    <property type="entry name" value="RlpA-like domain"/>
    <property type="match status" value="1"/>
</dbReference>
<dbReference type="SUPFAM" id="SSF49590">
    <property type="entry name" value="PHL pollen allergen"/>
    <property type="match status" value="1"/>
</dbReference>
<dbReference type="CDD" id="cd22271">
    <property type="entry name" value="DPBB_EXP_N-like"/>
    <property type="match status" value="1"/>
</dbReference>
<protein>
    <recommendedName>
        <fullName evidence="6">Expansin</fullName>
    </recommendedName>
</protein>
<evidence type="ECO:0000259" key="8">
    <source>
        <dbReference type="PROSITE" id="PS50843"/>
    </source>
</evidence>
<dbReference type="InterPro" id="IPR036908">
    <property type="entry name" value="RlpA-like_sf"/>
</dbReference>
<dbReference type="PRINTS" id="PR01226">
    <property type="entry name" value="EXPANSIN"/>
</dbReference>
<evidence type="ECO:0000256" key="1">
    <source>
        <dbReference type="ARBA" id="ARBA00005392"/>
    </source>
</evidence>
<dbReference type="PROSITE" id="PS50843">
    <property type="entry name" value="EXPANSIN_CBD"/>
    <property type="match status" value="1"/>
</dbReference>
<feature type="domain" description="Expansin-like EG45" evidence="7">
    <location>
        <begin position="99"/>
        <end position="207"/>
    </location>
</feature>
<comment type="caution">
    <text evidence="9">The sequence shown here is derived from an EMBL/GenBank/DDBJ whole genome shotgun (WGS) entry which is preliminary data.</text>
</comment>
<accession>A0A388JV04</accession>
<organism evidence="9 10">
    <name type="scientific">Chara braunii</name>
    <name type="common">Braun's stonewort</name>
    <dbReference type="NCBI Taxonomy" id="69332"/>
    <lineage>
        <taxon>Eukaryota</taxon>
        <taxon>Viridiplantae</taxon>
        <taxon>Streptophyta</taxon>
        <taxon>Charophyceae</taxon>
        <taxon>Charales</taxon>
        <taxon>Characeae</taxon>
        <taxon>Chara</taxon>
    </lineage>
</organism>
<dbReference type="Pfam" id="PF01357">
    <property type="entry name" value="Expansin_C"/>
    <property type="match status" value="1"/>
</dbReference>
<dbReference type="GO" id="GO:0016020">
    <property type="term" value="C:membrane"/>
    <property type="evidence" value="ECO:0007669"/>
    <property type="project" value="UniProtKB-SubCell"/>
</dbReference>
<evidence type="ECO:0000256" key="2">
    <source>
        <dbReference type="ARBA" id="ARBA00022512"/>
    </source>
</evidence>
<keyword evidence="2 6" id="KW-0134">Cell wall</keyword>